<dbReference type="OrthoDB" id="1265923at2"/>
<gene>
    <name evidence="1" type="ORF">TH53_19880</name>
</gene>
<proteinExistence type="predicted"/>
<protein>
    <submittedName>
        <fullName evidence="1">Uncharacterized protein</fullName>
    </submittedName>
</protein>
<sequence>MTVEEYLRTGPVDLSYVAQRMWPDNKNAKVYMSMKLNGKRPFTKKDAESAIEVLKSLSDNISNLTID</sequence>
<accession>A0A0D0GHI9</accession>
<dbReference type="Proteomes" id="UP000032049">
    <property type="component" value="Unassembled WGS sequence"/>
</dbReference>
<dbReference type="EMBL" id="JXRA01000093">
    <property type="protein sequence ID" value="KIO75600.1"/>
    <property type="molecule type" value="Genomic_DNA"/>
</dbReference>
<evidence type="ECO:0000313" key="2">
    <source>
        <dbReference type="Proteomes" id="UP000032049"/>
    </source>
</evidence>
<reference evidence="1 2" key="1">
    <citation type="submission" date="2015-01" db="EMBL/GenBank/DDBJ databases">
        <title>Draft genome sequence of Pedobacter sp. NL19 isolated from sludge of an effluent treatment pond in an abandoned uranium mine.</title>
        <authorList>
            <person name="Santos T."/>
            <person name="Caetano T."/>
            <person name="Covas C."/>
            <person name="Cruz A."/>
            <person name="Mendo S."/>
        </authorList>
    </citation>
    <scope>NUCLEOTIDE SEQUENCE [LARGE SCALE GENOMIC DNA]</scope>
    <source>
        <strain evidence="1 2">NL19</strain>
    </source>
</reference>
<evidence type="ECO:0000313" key="1">
    <source>
        <dbReference type="EMBL" id="KIO75600.1"/>
    </source>
</evidence>
<organism evidence="1 2">
    <name type="scientific">Pedobacter lusitanus</name>
    <dbReference type="NCBI Taxonomy" id="1503925"/>
    <lineage>
        <taxon>Bacteria</taxon>
        <taxon>Pseudomonadati</taxon>
        <taxon>Bacteroidota</taxon>
        <taxon>Sphingobacteriia</taxon>
        <taxon>Sphingobacteriales</taxon>
        <taxon>Sphingobacteriaceae</taxon>
        <taxon>Pedobacter</taxon>
    </lineage>
</organism>
<dbReference type="AlphaFoldDB" id="A0A0D0GHI9"/>
<name>A0A0D0GHI9_9SPHI</name>
<keyword evidence="2" id="KW-1185">Reference proteome</keyword>
<comment type="caution">
    <text evidence="1">The sequence shown here is derived from an EMBL/GenBank/DDBJ whole genome shotgun (WGS) entry which is preliminary data.</text>
</comment>
<dbReference type="RefSeq" id="WP_041884660.1">
    <property type="nucleotide sequence ID" value="NZ_CP157278.1"/>
</dbReference>